<dbReference type="RefSeq" id="WP_196285177.1">
    <property type="nucleotide sequence ID" value="NZ_JADQDP010000001.1"/>
</dbReference>
<keyword evidence="2" id="KW-1185">Reference proteome</keyword>
<evidence type="ECO:0000313" key="2">
    <source>
        <dbReference type="Proteomes" id="UP000645610"/>
    </source>
</evidence>
<name>A0A931BE22_9BACT</name>
<sequence length="363" mass="39156">MAATAGVFTPSTLATIVRASNDIFKNTPDLYAPKTEVLNEIVKMQTANVTPVTGSAINKVKVAWQDSSAIVAGSCAPACDLDGPETGTDGVEMTLNYCSHTSFKKEVIVGDNPYGLYQNGVIGYAQSVAQDIMRAKQVIQEDAALKMLAKLATFAGVNADTTGQYGATVTGTNTTIPAANWNEGLFPFLQMEAQINRMVRPYILDGVQNGLYLRRLNAIPNALNDSQRDQQAKFNLIEAVFDYFTFAAAGLVNTDFVVDGTAVAFAARNQYAVGAVESPQADHTVFAIPGAISQGMDGQNVGTSLFNIDVEVQRKCETVTRAGRTVKRWFDVYDFTLPYFDLLHDPYRLGGSTNTGVLKVTKV</sequence>
<proteinExistence type="predicted"/>
<reference evidence="1 2" key="1">
    <citation type="submission" date="2020-11" db="EMBL/GenBank/DDBJ databases">
        <authorList>
            <person name="Kim M.K."/>
        </authorList>
    </citation>
    <scope>NUCLEOTIDE SEQUENCE [LARGE SCALE GENOMIC DNA]</scope>
    <source>
        <strain evidence="1 2">BT439</strain>
    </source>
</reference>
<protein>
    <submittedName>
        <fullName evidence="1">Uncharacterized protein</fullName>
    </submittedName>
</protein>
<organism evidence="1 2">
    <name type="scientific">Hymenobacter properus</name>
    <dbReference type="NCBI Taxonomy" id="2791026"/>
    <lineage>
        <taxon>Bacteria</taxon>
        <taxon>Pseudomonadati</taxon>
        <taxon>Bacteroidota</taxon>
        <taxon>Cytophagia</taxon>
        <taxon>Cytophagales</taxon>
        <taxon>Hymenobacteraceae</taxon>
        <taxon>Hymenobacter</taxon>
    </lineage>
</organism>
<dbReference type="EMBL" id="JADQDP010000001">
    <property type="protein sequence ID" value="MBF9140841.1"/>
    <property type="molecule type" value="Genomic_DNA"/>
</dbReference>
<comment type="caution">
    <text evidence="1">The sequence shown here is derived from an EMBL/GenBank/DDBJ whole genome shotgun (WGS) entry which is preliminary data.</text>
</comment>
<evidence type="ECO:0000313" key="1">
    <source>
        <dbReference type="EMBL" id="MBF9140841.1"/>
    </source>
</evidence>
<gene>
    <name evidence="1" type="ORF">I2I01_04300</name>
</gene>
<dbReference type="Proteomes" id="UP000645610">
    <property type="component" value="Unassembled WGS sequence"/>
</dbReference>
<accession>A0A931BE22</accession>
<dbReference type="AlphaFoldDB" id="A0A931BE22"/>